<evidence type="ECO:0000256" key="6">
    <source>
        <dbReference type="ARBA" id="ARBA00022695"/>
    </source>
</evidence>
<dbReference type="AlphaFoldDB" id="A0A832DJ69"/>
<evidence type="ECO:0000256" key="2">
    <source>
        <dbReference type="ARBA" id="ARBA00012418"/>
    </source>
</evidence>
<comment type="subunit">
    <text evidence="11">The RNAP catalytic core consists of 2 alpha, 1 beta, 1 beta' and 1 omega subunit. When a sigma factor is associated with the core the holoenzyme is formed, which can initiate transcription.</text>
</comment>
<dbReference type="Pfam" id="PF01192">
    <property type="entry name" value="RNA_pol_Rpb6"/>
    <property type="match status" value="1"/>
</dbReference>
<keyword evidence="7 11" id="KW-0804">Transcription</keyword>
<proteinExistence type="inferred from homology"/>
<reference evidence="12" key="1">
    <citation type="journal article" date="2020" name="mSystems">
        <title>Genome- and Community-Level Interaction Insights into Carbon Utilization and Element Cycling Functions of Hydrothermarchaeota in Hydrothermal Sediment.</title>
        <authorList>
            <person name="Zhou Z."/>
            <person name="Liu Y."/>
            <person name="Xu W."/>
            <person name="Pan J."/>
            <person name="Luo Z.H."/>
            <person name="Li M."/>
        </authorList>
    </citation>
    <scope>NUCLEOTIDE SEQUENCE [LARGE SCALE GENOMIC DNA]</scope>
    <source>
        <strain evidence="12">SpSt-500</strain>
    </source>
</reference>
<keyword evidence="6 11" id="KW-0548">Nucleotidyltransferase</keyword>
<evidence type="ECO:0000256" key="7">
    <source>
        <dbReference type="ARBA" id="ARBA00023163"/>
    </source>
</evidence>
<dbReference type="EMBL" id="DSVI01000017">
    <property type="protein sequence ID" value="HGT48437.1"/>
    <property type="molecule type" value="Genomic_DNA"/>
</dbReference>
<evidence type="ECO:0000256" key="11">
    <source>
        <dbReference type="HAMAP-Rule" id="MF_00366"/>
    </source>
</evidence>
<name>A0A832DJ69_9BACT</name>
<dbReference type="InterPro" id="IPR003716">
    <property type="entry name" value="DNA-dir_RNA_pol_omega"/>
</dbReference>
<comment type="function">
    <text evidence="11">Promotes RNA polymerase assembly. Latches the N- and C-terminal regions of the beta' subunit thereby facilitating its interaction with the beta and alpha subunits.</text>
</comment>
<dbReference type="GO" id="GO:0003677">
    <property type="term" value="F:DNA binding"/>
    <property type="evidence" value="ECO:0007669"/>
    <property type="project" value="UniProtKB-UniRule"/>
</dbReference>
<organism evidence="12">
    <name type="scientific">Ignavibacterium album</name>
    <dbReference type="NCBI Taxonomy" id="591197"/>
    <lineage>
        <taxon>Bacteria</taxon>
        <taxon>Pseudomonadati</taxon>
        <taxon>Ignavibacteriota</taxon>
        <taxon>Ignavibacteria</taxon>
        <taxon>Ignavibacteriales</taxon>
        <taxon>Ignavibacteriaceae</taxon>
        <taxon>Ignavibacterium</taxon>
    </lineage>
</organism>
<dbReference type="InterPro" id="IPR036161">
    <property type="entry name" value="RPB6/omega-like_sf"/>
</dbReference>
<dbReference type="GO" id="GO:0006351">
    <property type="term" value="P:DNA-templated transcription"/>
    <property type="evidence" value="ECO:0007669"/>
    <property type="project" value="UniProtKB-UniRule"/>
</dbReference>
<dbReference type="GO" id="GO:0000428">
    <property type="term" value="C:DNA-directed RNA polymerase complex"/>
    <property type="evidence" value="ECO:0007669"/>
    <property type="project" value="UniProtKB-KW"/>
</dbReference>
<dbReference type="Gene3D" id="3.90.940.10">
    <property type="match status" value="1"/>
</dbReference>
<dbReference type="EC" id="2.7.7.6" evidence="2 11"/>
<evidence type="ECO:0000256" key="1">
    <source>
        <dbReference type="ARBA" id="ARBA00006711"/>
    </source>
</evidence>
<evidence type="ECO:0000313" key="12">
    <source>
        <dbReference type="EMBL" id="HGT48437.1"/>
    </source>
</evidence>
<dbReference type="HAMAP" id="MF_00366">
    <property type="entry name" value="RNApol_bact_RpoZ"/>
    <property type="match status" value="1"/>
</dbReference>
<dbReference type="InterPro" id="IPR006110">
    <property type="entry name" value="Pol_omega/Rpo6/RPB6"/>
</dbReference>
<comment type="similarity">
    <text evidence="1 11">Belongs to the RNA polymerase subunit omega family.</text>
</comment>
<accession>A0A832DJ69</accession>
<dbReference type="SMART" id="SM01409">
    <property type="entry name" value="RNA_pol_Rpb6"/>
    <property type="match status" value="1"/>
</dbReference>
<sequence length="98" mass="11250">MNISPIDLRQIDQRASNVYEAIIVAAKRARQLNDENKIEFNALINSIPQSSTDDDAEDVTNPQQLKLALELEKREKPHLQALNELLDGKIEYRYKSTK</sequence>
<evidence type="ECO:0000256" key="9">
    <source>
        <dbReference type="ARBA" id="ARBA00030998"/>
    </source>
</evidence>
<evidence type="ECO:0000256" key="5">
    <source>
        <dbReference type="ARBA" id="ARBA00022679"/>
    </source>
</evidence>
<evidence type="ECO:0000256" key="3">
    <source>
        <dbReference type="ARBA" id="ARBA00013725"/>
    </source>
</evidence>
<evidence type="ECO:0000256" key="4">
    <source>
        <dbReference type="ARBA" id="ARBA00022478"/>
    </source>
</evidence>
<dbReference type="GO" id="GO:0003899">
    <property type="term" value="F:DNA-directed RNA polymerase activity"/>
    <property type="evidence" value="ECO:0007669"/>
    <property type="project" value="UniProtKB-UniRule"/>
</dbReference>
<protein>
    <recommendedName>
        <fullName evidence="3 11">DNA-directed RNA polymerase subunit omega</fullName>
        <shortName evidence="11">RNAP omega subunit</shortName>
        <ecNumber evidence="2 11">2.7.7.6</ecNumber>
    </recommendedName>
    <alternativeName>
        <fullName evidence="9 11">RNA polymerase omega subunit</fullName>
    </alternativeName>
    <alternativeName>
        <fullName evidence="8 11">Transcriptase subunit omega</fullName>
    </alternativeName>
</protein>
<evidence type="ECO:0000256" key="8">
    <source>
        <dbReference type="ARBA" id="ARBA00029924"/>
    </source>
</evidence>
<keyword evidence="5 11" id="KW-0808">Transferase</keyword>
<comment type="caution">
    <text evidence="12">The sequence shown here is derived from an EMBL/GenBank/DDBJ whole genome shotgun (WGS) entry which is preliminary data.</text>
</comment>
<dbReference type="SUPFAM" id="SSF63562">
    <property type="entry name" value="RPB6/omega subunit-like"/>
    <property type="match status" value="1"/>
</dbReference>
<keyword evidence="4 11" id="KW-0240">DNA-directed RNA polymerase</keyword>
<gene>
    <name evidence="11" type="primary">rpoZ</name>
    <name evidence="12" type="ORF">ENS56_10405</name>
</gene>
<comment type="catalytic activity">
    <reaction evidence="10 11">
        <text>RNA(n) + a ribonucleoside 5'-triphosphate = RNA(n+1) + diphosphate</text>
        <dbReference type="Rhea" id="RHEA:21248"/>
        <dbReference type="Rhea" id="RHEA-COMP:14527"/>
        <dbReference type="Rhea" id="RHEA-COMP:17342"/>
        <dbReference type="ChEBI" id="CHEBI:33019"/>
        <dbReference type="ChEBI" id="CHEBI:61557"/>
        <dbReference type="ChEBI" id="CHEBI:140395"/>
        <dbReference type="EC" id="2.7.7.6"/>
    </reaction>
</comment>
<evidence type="ECO:0000256" key="10">
    <source>
        <dbReference type="ARBA" id="ARBA00048552"/>
    </source>
</evidence>